<dbReference type="Proteomes" id="UP000265618">
    <property type="component" value="Unassembled WGS sequence"/>
</dbReference>
<dbReference type="InterPro" id="IPR015915">
    <property type="entry name" value="Kelch-typ_b-propeller"/>
</dbReference>
<sequence length="296" mass="33992">MPPLLTWDEHDPGDPGAQAVYYAMHSIPHCLAHEWPEFDWEHSPTSVCIDDPERQGLVVPTMMKISMLNIYGHIREIGASIRQGQHQEEDVSTRMEWCNEYGEYAGYAGDSRGFSITRVGGEVRLFGGKKGGRIHNDHLRLRLDDREWRMVRGEGPKCYRHIAACLENMLCVVTSGDVHVKSRYWHCVTGSDTHRPCVDAYSWGQVVVDDTLHLFGYPWRLGCSEAEHHTFSLRTCAWTSESAPRDVVYRDRRGRPTRPILKAWGRVIIIYTQTHITLYDTVSGEYKVVQSRYARS</sequence>
<dbReference type="AlphaFoldDB" id="A0A9K3CSZ4"/>
<dbReference type="Gene3D" id="2.120.10.80">
    <property type="entry name" value="Kelch-type beta propeller"/>
    <property type="match status" value="1"/>
</dbReference>
<dbReference type="SUPFAM" id="SSF117281">
    <property type="entry name" value="Kelch motif"/>
    <property type="match status" value="1"/>
</dbReference>
<accession>A0A9K3CSZ4</accession>
<reference evidence="1 2" key="1">
    <citation type="journal article" date="2018" name="PLoS ONE">
        <title>The draft genome of Kipferlia bialata reveals reductive genome evolution in fornicate parasites.</title>
        <authorList>
            <person name="Tanifuji G."/>
            <person name="Takabayashi S."/>
            <person name="Kume K."/>
            <person name="Takagi M."/>
            <person name="Nakayama T."/>
            <person name="Kamikawa R."/>
            <person name="Inagaki Y."/>
            <person name="Hashimoto T."/>
        </authorList>
    </citation>
    <scope>NUCLEOTIDE SEQUENCE [LARGE SCALE GENOMIC DNA]</scope>
    <source>
        <strain evidence="1">NY0173</strain>
    </source>
</reference>
<organism evidence="1 2">
    <name type="scientific">Kipferlia bialata</name>
    <dbReference type="NCBI Taxonomy" id="797122"/>
    <lineage>
        <taxon>Eukaryota</taxon>
        <taxon>Metamonada</taxon>
        <taxon>Carpediemonas-like organisms</taxon>
        <taxon>Kipferlia</taxon>
    </lineage>
</organism>
<proteinExistence type="predicted"/>
<comment type="caution">
    <text evidence="1">The sequence shown here is derived from an EMBL/GenBank/DDBJ whole genome shotgun (WGS) entry which is preliminary data.</text>
</comment>
<protein>
    <submittedName>
        <fullName evidence="1">Uncharacterized protein</fullName>
    </submittedName>
</protein>
<evidence type="ECO:0000313" key="2">
    <source>
        <dbReference type="Proteomes" id="UP000265618"/>
    </source>
</evidence>
<name>A0A9K3CSZ4_9EUKA</name>
<gene>
    <name evidence="1" type="ORF">KIPB_002914</name>
</gene>
<dbReference type="OrthoDB" id="19132at2759"/>
<dbReference type="EMBL" id="BDIP01000522">
    <property type="protein sequence ID" value="GIQ81877.1"/>
    <property type="molecule type" value="Genomic_DNA"/>
</dbReference>
<evidence type="ECO:0000313" key="1">
    <source>
        <dbReference type="EMBL" id="GIQ81877.1"/>
    </source>
</evidence>
<keyword evidence="2" id="KW-1185">Reference proteome</keyword>